<keyword evidence="3" id="KW-0489">Methyltransferase</keyword>
<organism evidence="3 4">
    <name type="scientific">Hyella patelloides LEGE 07179</name>
    <dbReference type="NCBI Taxonomy" id="945734"/>
    <lineage>
        <taxon>Bacteria</taxon>
        <taxon>Bacillati</taxon>
        <taxon>Cyanobacteriota</taxon>
        <taxon>Cyanophyceae</taxon>
        <taxon>Pleurocapsales</taxon>
        <taxon>Hyellaceae</taxon>
        <taxon>Hyella</taxon>
    </lineage>
</organism>
<reference evidence="3 4" key="1">
    <citation type="submission" date="2019-01" db="EMBL/GenBank/DDBJ databases">
        <authorList>
            <person name="Brito A."/>
        </authorList>
    </citation>
    <scope>NUCLEOTIDE SEQUENCE [LARGE SCALE GENOMIC DNA]</scope>
    <source>
        <strain evidence="3">1</strain>
    </source>
</reference>
<dbReference type="SUPFAM" id="SSF53335">
    <property type="entry name" value="S-adenosyl-L-methionine-dependent methyltransferases"/>
    <property type="match status" value="1"/>
</dbReference>
<dbReference type="GO" id="GO:0032259">
    <property type="term" value="P:methylation"/>
    <property type="evidence" value="ECO:0007669"/>
    <property type="project" value="UniProtKB-KW"/>
</dbReference>
<dbReference type="AlphaFoldDB" id="A0A563VLI5"/>
<evidence type="ECO:0000256" key="1">
    <source>
        <dbReference type="ARBA" id="ARBA00022679"/>
    </source>
</evidence>
<protein>
    <submittedName>
        <fullName evidence="3">Methyltransferase type 11</fullName>
    </submittedName>
</protein>
<feature type="domain" description="Methyltransferase" evidence="2">
    <location>
        <begin position="45"/>
        <end position="134"/>
    </location>
</feature>
<evidence type="ECO:0000313" key="3">
    <source>
        <dbReference type="EMBL" id="VEP12278.1"/>
    </source>
</evidence>
<keyword evidence="1 3" id="KW-0808">Transferase</keyword>
<dbReference type="Pfam" id="PF13649">
    <property type="entry name" value="Methyltransf_25"/>
    <property type="match status" value="1"/>
</dbReference>
<dbReference type="OrthoDB" id="9778208at2"/>
<dbReference type="InterPro" id="IPR041698">
    <property type="entry name" value="Methyltransf_25"/>
</dbReference>
<accession>A0A563VLI5</accession>
<name>A0A563VLI5_9CYAN</name>
<gene>
    <name evidence="3" type="ORF">H1P_1400006</name>
</gene>
<dbReference type="PANTHER" id="PTHR43861">
    <property type="entry name" value="TRANS-ACONITATE 2-METHYLTRANSFERASE-RELATED"/>
    <property type="match status" value="1"/>
</dbReference>
<sequence length="197" mass="22845">MKPQMLGTKYDKIAKWWHDRHSNSEYGIKQIEKALQFCVSHENALDVGCGAGGRFVRKLQKKGFKITGLDVSREMVKLARENHPSETFFVQDICTWETEQKFDFIIAWDSIFHLPFSMQEPVVTGLCNILVKNGVLIYTFGDGYGEHTDEWHEEEFYYSSIGIKGNLSVLMKNEIICKHLEFDQFPENHVYVIAQKS</sequence>
<dbReference type="Gene3D" id="3.40.50.150">
    <property type="entry name" value="Vaccinia Virus protein VP39"/>
    <property type="match status" value="1"/>
</dbReference>
<dbReference type="GO" id="GO:0008168">
    <property type="term" value="F:methyltransferase activity"/>
    <property type="evidence" value="ECO:0007669"/>
    <property type="project" value="UniProtKB-KW"/>
</dbReference>
<evidence type="ECO:0000259" key="2">
    <source>
        <dbReference type="Pfam" id="PF13649"/>
    </source>
</evidence>
<dbReference type="InterPro" id="IPR029063">
    <property type="entry name" value="SAM-dependent_MTases_sf"/>
</dbReference>
<dbReference type="Proteomes" id="UP000320055">
    <property type="component" value="Unassembled WGS sequence"/>
</dbReference>
<proteinExistence type="predicted"/>
<dbReference type="CDD" id="cd02440">
    <property type="entry name" value="AdoMet_MTases"/>
    <property type="match status" value="1"/>
</dbReference>
<keyword evidence="4" id="KW-1185">Reference proteome</keyword>
<dbReference type="RefSeq" id="WP_144870175.1">
    <property type="nucleotide sequence ID" value="NZ_LR213892.1"/>
</dbReference>
<dbReference type="EMBL" id="CAACVJ010000047">
    <property type="protein sequence ID" value="VEP12278.1"/>
    <property type="molecule type" value="Genomic_DNA"/>
</dbReference>
<evidence type="ECO:0000313" key="4">
    <source>
        <dbReference type="Proteomes" id="UP000320055"/>
    </source>
</evidence>